<evidence type="ECO:0000313" key="5">
    <source>
        <dbReference type="EMBL" id="GGM00015.1"/>
    </source>
</evidence>
<gene>
    <name evidence="5" type="ORF">GCM10011594_20080</name>
</gene>
<comment type="caution">
    <text evidence="5">The sequence shown here is derived from an EMBL/GenBank/DDBJ whole genome shotgun (WGS) entry which is preliminary data.</text>
</comment>
<keyword evidence="3" id="KW-0804">Transcription</keyword>
<keyword evidence="1" id="KW-0805">Transcription regulation</keyword>
<dbReference type="PROSITE" id="PS51118">
    <property type="entry name" value="HTH_HXLR"/>
    <property type="match status" value="1"/>
</dbReference>
<keyword evidence="6" id="KW-1185">Reference proteome</keyword>
<dbReference type="InterPro" id="IPR002577">
    <property type="entry name" value="HTH_HxlR"/>
</dbReference>
<accession>A0A917SVS7</accession>
<organism evidence="5 6">
    <name type="scientific">Nakamurella endophytica</name>
    <dbReference type="NCBI Taxonomy" id="1748367"/>
    <lineage>
        <taxon>Bacteria</taxon>
        <taxon>Bacillati</taxon>
        <taxon>Actinomycetota</taxon>
        <taxon>Actinomycetes</taxon>
        <taxon>Nakamurellales</taxon>
        <taxon>Nakamurellaceae</taxon>
        <taxon>Nakamurella</taxon>
    </lineage>
</organism>
<dbReference type="Proteomes" id="UP000655208">
    <property type="component" value="Unassembled WGS sequence"/>
</dbReference>
<proteinExistence type="predicted"/>
<sequence>MPLRSDWSAELCPIARTLDVVGDPWALLVLRQALSGARRFEEFRSALGIADNVLSRRLRTLVEQGLLERSPYTDSGRTRDEYLLTPAGSDLLPVVHALLLWGEKHRPHDDPAVRMAIVHRGCGQVSRYAEVCSECGEELRPDDVTWRKSWREPQDLPLVGARPQ</sequence>
<dbReference type="RefSeq" id="WP_188941349.1">
    <property type="nucleotide sequence ID" value="NZ_BMNA01000003.1"/>
</dbReference>
<dbReference type="InterPro" id="IPR036390">
    <property type="entry name" value="WH_DNA-bd_sf"/>
</dbReference>
<name>A0A917SVS7_9ACTN</name>
<dbReference type="PANTHER" id="PTHR33204">
    <property type="entry name" value="TRANSCRIPTIONAL REGULATOR, MARR FAMILY"/>
    <property type="match status" value="1"/>
</dbReference>
<dbReference type="AlphaFoldDB" id="A0A917SVS7"/>
<dbReference type="GO" id="GO:0003677">
    <property type="term" value="F:DNA binding"/>
    <property type="evidence" value="ECO:0007669"/>
    <property type="project" value="UniProtKB-KW"/>
</dbReference>
<dbReference type="PANTHER" id="PTHR33204:SF18">
    <property type="entry name" value="TRANSCRIPTIONAL REGULATORY PROTEIN"/>
    <property type="match status" value="1"/>
</dbReference>
<dbReference type="Pfam" id="PF01638">
    <property type="entry name" value="HxlR"/>
    <property type="match status" value="1"/>
</dbReference>
<evidence type="ECO:0000256" key="3">
    <source>
        <dbReference type="ARBA" id="ARBA00023163"/>
    </source>
</evidence>
<evidence type="ECO:0000256" key="1">
    <source>
        <dbReference type="ARBA" id="ARBA00023015"/>
    </source>
</evidence>
<evidence type="ECO:0000256" key="2">
    <source>
        <dbReference type="ARBA" id="ARBA00023125"/>
    </source>
</evidence>
<dbReference type="Gene3D" id="1.10.10.10">
    <property type="entry name" value="Winged helix-like DNA-binding domain superfamily/Winged helix DNA-binding domain"/>
    <property type="match status" value="1"/>
</dbReference>
<evidence type="ECO:0000313" key="6">
    <source>
        <dbReference type="Proteomes" id="UP000655208"/>
    </source>
</evidence>
<dbReference type="InterPro" id="IPR036388">
    <property type="entry name" value="WH-like_DNA-bd_sf"/>
</dbReference>
<protein>
    <submittedName>
        <fullName evidence="5">HxlR family transcriptional regulator</fullName>
    </submittedName>
</protein>
<dbReference type="EMBL" id="BMNA01000003">
    <property type="protein sequence ID" value="GGM00015.1"/>
    <property type="molecule type" value="Genomic_DNA"/>
</dbReference>
<reference evidence="5" key="2">
    <citation type="submission" date="2020-09" db="EMBL/GenBank/DDBJ databases">
        <authorList>
            <person name="Sun Q."/>
            <person name="Zhou Y."/>
        </authorList>
    </citation>
    <scope>NUCLEOTIDE SEQUENCE</scope>
    <source>
        <strain evidence="5">CGMCC 4.7308</strain>
    </source>
</reference>
<dbReference type="SUPFAM" id="SSF46785">
    <property type="entry name" value="Winged helix' DNA-binding domain"/>
    <property type="match status" value="1"/>
</dbReference>
<reference evidence="5" key="1">
    <citation type="journal article" date="2014" name="Int. J. Syst. Evol. Microbiol.">
        <title>Complete genome sequence of Corynebacterium casei LMG S-19264T (=DSM 44701T), isolated from a smear-ripened cheese.</title>
        <authorList>
            <consortium name="US DOE Joint Genome Institute (JGI-PGF)"/>
            <person name="Walter F."/>
            <person name="Albersmeier A."/>
            <person name="Kalinowski J."/>
            <person name="Ruckert C."/>
        </authorList>
    </citation>
    <scope>NUCLEOTIDE SEQUENCE</scope>
    <source>
        <strain evidence="5">CGMCC 4.7308</strain>
    </source>
</reference>
<evidence type="ECO:0000259" key="4">
    <source>
        <dbReference type="PROSITE" id="PS51118"/>
    </source>
</evidence>
<feature type="domain" description="HTH hxlR-type" evidence="4">
    <location>
        <begin position="12"/>
        <end position="110"/>
    </location>
</feature>
<keyword evidence="2" id="KW-0238">DNA-binding</keyword>